<reference evidence="3" key="1">
    <citation type="journal article" date="2013" name="Science">
        <title>Gene transfer from bacteria and archaea facilitated evolution of an extremophilic eukaryote.</title>
        <authorList>
            <person name="Schonknecht G."/>
            <person name="Chen W.H."/>
            <person name="Ternes C.M."/>
            <person name="Barbier G.G."/>
            <person name="Shrestha R.P."/>
            <person name="Stanke M."/>
            <person name="Brautigam A."/>
            <person name="Baker B.J."/>
            <person name="Banfield J.F."/>
            <person name="Garavito R.M."/>
            <person name="Carr K."/>
            <person name="Wilkerson C."/>
            <person name="Rensing S.A."/>
            <person name="Gagneul D."/>
            <person name="Dickenson N.E."/>
            <person name="Oesterhelt C."/>
            <person name="Lercher M.J."/>
            <person name="Weber A.P."/>
        </authorList>
    </citation>
    <scope>NUCLEOTIDE SEQUENCE [LARGE SCALE GENOMIC DNA]</scope>
    <source>
        <strain evidence="3">074W</strain>
    </source>
</reference>
<dbReference type="KEGG" id="gsl:Gasu_18620"/>
<name>M2W538_GALSU</name>
<dbReference type="RefSeq" id="XP_005707366.1">
    <property type="nucleotide sequence ID" value="XM_005707309.1"/>
</dbReference>
<dbReference type="Gramene" id="EME30846">
    <property type="protein sequence ID" value="EME30846"/>
    <property type="gene ID" value="Gasu_18620"/>
</dbReference>
<dbReference type="EMBL" id="KB454496">
    <property type="protein sequence ID" value="EME30846.1"/>
    <property type="molecule type" value="Genomic_DNA"/>
</dbReference>
<sequence length="172" mass="19541">MFSSFYKPMPGETGFRTGVYENSSASFPKLPSFSKLSRSSPSSFSLSSTSSRSPSSPKSPSVRSSSSSGTLPDLSSRVEKYFAKHKKNIFEVARLAVRVTREQFPNVKDKRKKQEEIFTEIVEELENVVSEEEQALLREALSCNSRELRLIFDYVDHSVVDHDRSRIFPFLK</sequence>
<proteinExistence type="predicted"/>
<feature type="region of interest" description="Disordered" evidence="1">
    <location>
        <begin position="31"/>
        <end position="73"/>
    </location>
</feature>
<evidence type="ECO:0000256" key="1">
    <source>
        <dbReference type="SAM" id="MobiDB-lite"/>
    </source>
</evidence>
<organism evidence="2 3">
    <name type="scientific">Galdieria sulphuraria</name>
    <name type="common">Red alga</name>
    <dbReference type="NCBI Taxonomy" id="130081"/>
    <lineage>
        <taxon>Eukaryota</taxon>
        <taxon>Rhodophyta</taxon>
        <taxon>Bangiophyceae</taxon>
        <taxon>Galdieriales</taxon>
        <taxon>Galdieriaceae</taxon>
        <taxon>Galdieria</taxon>
    </lineage>
</organism>
<feature type="compositionally biased region" description="Low complexity" evidence="1">
    <location>
        <begin position="31"/>
        <end position="68"/>
    </location>
</feature>
<dbReference type="OrthoDB" id="10380341at2759"/>
<evidence type="ECO:0000313" key="3">
    <source>
        <dbReference type="Proteomes" id="UP000030680"/>
    </source>
</evidence>
<keyword evidence="3" id="KW-1185">Reference proteome</keyword>
<evidence type="ECO:0000313" key="2">
    <source>
        <dbReference type="EMBL" id="EME30846.1"/>
    </source>
</evidence>
<dbReference type="GeneID" id="17089543"/>
<dbReference type="Proteomes" id="UP000030680">
    <property type="component" value="Unassembled WGS sequence"/>
</dbReference>
<dbReference type="AlphaFoldDB" id="M2W538"/>
<protein>
    <submittedName>
        <fullName evidence="2">Uncharacterized protein</fullName>
    </submittedName>
</protein>
<accession>M2W538</accession>
<gene>
    <name evidence="2" type="ORF">Gasu_18620</name>
</gene>